<feature type="transmembrane region" description="Helical" evidence="2">
    <location>
        <begin position="21"/>
        <end position="43"/>
    </location>
</feature>
<proteinExistence type="predicted"/>
<reference evidence="3 4" key="1">
    <citation type="submission" date="2019-12" db="EMBL/GenBank/DDBJ databases">
        <title>Nitratireductor arenosus sp. nov., Isolated from sea sand, Jeju island, South Korea.</title>
        <authorList>
            <person name="Kim W."/>
        </authorList>
    </citation>
    <scope>NUCLEOTIDE SEQUENCE [LARGE SCALE GENOMIC DNA]</scope>
    <source>
        <strain evidence="3 4">CAU 1489</strain>
    </source>
</reference>
<accession>A0A844QIJ5</accession>
<evidence type="ECO:0000313" key="3">
    <source>
        <dbReference type="EMBL" id="MVA97800.1"/>
    </source>
</evidence>
<feature type="compositionally biased region" description="Polar residues" evidence="1">
    <location>
        <begin position="224"/>
        <end position="234"/>
    </location>
</feature>
<dbReference type="RefSeq" id="WP_156712716.1">
    <property type="nucleotide sequence ID" value="NZ_WPHG01000002.1"/>
</dbReference>
<evidence type="ECO:0000256" key="2">
    <source>
        <dbReference type="SAM" id="Phobius"/>
    </source>
</evidence>
<keyword evidence="2" id="KW-0812">Transmembrane</keyword>
<feature type="region of interest" description="Disordered" evidence="1">
    <location>
        <begin position="224"/>
        <end position="249"/>
    </location>
</feature>
<dbReference type="Gene3D" id="3.40.50.1820">
    <property type="entry name" value="alpha/beta hydrolase"/>
    <property type="match status" value="1"/>
</dbReference>
<keyword evidence="2" id="KW-1133">Transmembrane helix</keyword>
<evidence type="ECO:0000256" key="1">
    <source>
        <dbReference type="SAM" id="MobiDB-lite"/>
    </source>
</evidence>
<evidence type="ECO:0000313" key="4">
    <source>
        <dbReference type="Proteomes" id="UP000463224"/>
    </source>
</evidence>
<dbReference type="Proteomes" id="UP000463224">
    <property type="component" value="Unassembled WGS sequence"/>
</dbReference>
<sequence length="249" mass="26283">MAPQPSVTNRLPGKAPGRKATIVRLAPLFAGLILASLAMMTWVQGARARDHDAAQVYFVRGFMGIFSTGLDDMAARLNARGVRAQTYGHLSGPAVRGDIVRSHKAAPGLPVILVGHSFGGNAALQVAALLAQDGIKVDLVITVDPTRDGPISPNVRRYINYYLSANAIGSELAGGGAAARVVNIDIRDRTDIEGLATGHWTMTVNQKIKAEILGAILRVARQPAGNSRSRTLRAQRQDAGSRPAGALGR</sequence>
<dbReference type="InterPro" id="IPR029058">
    <property type="entry name" value="AB_hydrolase_fold"/>
</dbReference>
<comment type="caution">
    <text evidence="3">The sequence shown here is derived from an EMBL/GenBank/DDBJ whole genome shotgun (WGS) entry which is preliminary data.</text>
</comment>
<dbReference type="SUPFAM" id="SSF53474">
    <property type="entry name" value="alpha/beta-Hydrolases"/>
    <property type="match status" value="1"/>
</dbReference>
<protein>
    <recommendedName>
        <fullName evidence="5">Thioesterase domain-containing protein</fullName>
    </recommendedName>
</protein>
<evidence type="ECO:0008006" key="5">
    <source>
        <dbReference type="Google" id="ProtNLM"/>
    </source>
</evidence>
<keyword evidence="2" id="KW-0472">Membrane</keyword>
<dbReference type="EMBL" id="WPHG01000002">
    <property type="protein sequence ID" value="MVA97800.1"/>
    <property type="molecule type" value="Genomic_DNA"/>
</dbReference>
<gene>
    <name evidence="3" type="ORF">GN330_11145</name>
</gene>
<keyword evidence="4" id="KW-1185">Reference proteome</keyword>
<organism evidence="3 4">
    <name type="scientific">Nitratireductor arenosus</name>
    <dbReference type="NCBI Taxonomy" id="2682096"/>
    <lineage>
        <taxon>Bacteria</taxon>
        <taxon>Pseudomonadati</taxon>
        <taxon>Pseudomonadota</taxon>
        <taxon>Alphaproteobacteria</taxon>
        <taxon>Hyphomicrobiales</taxon>
        <taxon>Phyllobacteriaceae</taxon>
        <taxon>Nitratireductor</taxon>
    </lineage>
</organism>
<name>A0A844QIJ5_9HYPH</name>
<dbReference type="AlphaFoldDB" id="A0A844QIJ5"/>